<proteinExistence type="predicted"/>
<keyword evidence="2" id="KW-1185">Reference proteome</keyword>
<name>A0A9Q3J7A3_9BASI</name>
<accession>A0A9Q3J7A3</accession>
<dbReference type="AlphaFoldDB" id="A0A9Q3J7A3"/>
<reference evidence="1" key="1">
    <citation type="submission" date="2021-03" db="EMBL/GenBank/DDBJ databases">
        <title>Draft genome sequence of rust myrtle Austropuccinia psidii MF-1, a brazilian biotype.</title>
        <authorList>
            <person name="Quecine M.C."/>
            <person name="Pachon D.M.R."/>
            <person name="Bonatelli M.L."/>
            <person name="Correr F.H."/>
            <person name="Franceschini L.M."/>
            <person name="Leite T.F."/>
            <person name="Margarido G.R.A."/>
            <person name="Almeida C.A."/>
            <person name="Ferrarezi J.A."/>
            <person name="Labate C.A."/>
        </authorList>
    </citation>
    <scope>NUCLEOTIDE SEQUENCE</scope>
    <source>
        <strain evidence="1">MF-1</strain>
    </source>
</reference>
<evidence type="ECO:0000313" key="2">
    <source>
        <dbReference type="Proteomes" id="UP000765509"/>
    </source>
</evidence>
<dbReference type="Proteomes" id="UP000765509">
    <property type="component" value="Unassembled WGS sequence"/>
</dbReference>
<organism evidence="1 2">
    <name type="scientific">Austropuccinia psidii MF-1</name>
    <dbReference type="NCBI Taxonomy" id="1389203"/>
    <lineage>
        <taxon>Eukaryota</taxon>
        <taxon>Fungi</taxon>
        <taxon>Dikarya</taxon>
        <taxon>Basidiomycota</taxon>
        <taxon>Pucciniomycotina</taxon>
        <taxon>Pucciniomycetes</taxon>
        <taxon>Pucciniales</taxon>
        <taxon>Sphaerophragmiaceae</taxon>
        <taxon>Austropuccinia</taxon>
    </lineage>
</organism>
<comment type="caution">
    <text evidence="1">The sequence shown here is derived from an EMBL/GenBank/DDBJ whole genome shotgun (WGS) entry which is preliminary data.</text>
</comment>
<dbReference type="EMBL" id="AVOT02064283">
    <property type="protein sequence ID" value="MBW0556719.1"/>
    <property type="molecule type" value="Genomic_DNA"/>
</dbReference>
<sequence length="91" mass="10178">MRGMIKGGAGREPLYTYTFTPIAFAEGTNSPRLASGSLPHACAKLRQKRPPAPGDFWLQARCHNLRRARENMQKMTCGGRSPRKHNQPQQS</sequence>
<protein>
    <submittedName>
        <fullName evidence="1">Uncharacterized protein</fullName>
    </submittedName>
</protein>
<evidence type="ECO:0000313" key="1">
    <source>
        <dbReference type="EMBL" id="MBW0556719.1"/>
    </source>
</evidence>
<gene>
    <name evidence="1" type="ORF">O181_096434</name>
</gene>